<protein>
    <submittedName>
        <fullName evidence="2">Uncharacterized protein</fullName>
    </submittedName>
</protein>
<keyword evidence="3" id="KW-1185">Reference proteome</keyword>
<keyword evidence="1" id="KW-0812">Transmembrane</keyword>
<evidence type="ECO:0000313" key="2">
    <source>
        <dbReference type="EMBL" id="GAN31552.1"/>
    </source>
</evidence>
<dbReference type="RefSeq" id="WP_052561267.1">
    <property type="nucleotide sequence ID" value="NZ_BAFN01000001.1"/>
</dbReference>
<proteinExistence type="predicted"/>
<feature type="transmembrane region" description="Helical" evidence="1">
    <location>
        <begin position="12"/>
        <end position="32"/>
    </location>
</feature>
<evidence type="ECO:0000256" key="1">
    <source>
        <dbReference type="SAM" id="Phobius"/>
    </source>
</evidence>
<organism evidence="2 3">
    <name type="scientific">Candidatus Brocadia sinica JPN1</name>
    <dbReference type="NCBI Taxonomy" id="1197129"/>
    <lineage>
        <taxon>Bacteria</taxon>
        <taxon>Pseudomonadati</taxon>
        <taxon>Planctomycetota</taxon>
        <taxon>Candidatus Brocadiia</taxon>
        <taxon>Candidatus Brocadiales</taxon>
        <taxon>Candidatus Brocadiaceae</taxon>
        <taxon>Candidatus Brocadia</taxon>
    </lineage>
</organism>
<gene>
    <name evidence="2" type="ORF">BROSI_A0053</name>
</gene>
<reference evidence="3" key="1">
    <citation type="journal article" date="2015" name="Genome Announc.">
        <title>Draft Genome Sequence of an Anaerobic Ammonium-Oxidizing Bacterium, "Candidatus Brocadia sinica".</title>
        <authorList>
            <person name="Oshiki M."/>
            <person name="Shinyako-Hata K."/>
            <person name="Satoh H."/>
            <person name="Okabe S."/>
        </authorList>
    </citation>
    <scope>NUCLEOTIDE SEQUENCE [LARGE SCALE GENOMIC DNA]</scope>
    <source>
        <strain evidence="3">JPN1</strain>
    </source>
</reference>
<keyword evidence="1" id="KW-0472">Membrane</keyword>
<accession>A0ABQ0JS51</accession>
<sequence length="226" mass="25285">MWLTIGKKVNSSFVVITLIVTIIGGLVLHWITDSKATNQTMLKIITPSMIGVETLCGLALSTVRGSISSGNERYIQDLENRNNAAHLYFNLNLASLCKSIDEKADELLTILEGMPSSEMAKDAQLATAHFRAGIAHSGFAISEFLKMPDEAYVKEYEAAVVLRKKGLADLQVCSKWLTGSAQEVIDNLRDEDEQLINHAKRVFEIQRGNDYQFNPRYLKEKFVYNP</sequence>
<name>A0ABQ0JS51_9BACT</name>
<comment type="caution">
    <text evidence="2">The sequence shown here is derived from an EMBL/GenBank/DDBJ whole genome shotgun (WGS) entry which is preliminary data.</text>
</comment>
<dbReference type="Proteomes" id="UP000032309">
    <property type="component" value="Unassembled WGS sequence"/>
</dbReference>
<evidence type="ECO:0000313" key="3">
    <source>
        <dbReference type="Proteomes" id="UP000032309"/>
    </source>
</evidence>
<dbReference type="EMBL" id="BAFN01000001">
    <property type="protein sequence ID" value="GAN31552.1"/>
    <property type="molecule type" value="Genomic_DNA"/>
</dbReference>
<keyword evidence="1" id="KW-1133">Transmembrane helix</keyword>